<protein>
    <recommendedName>
        <fullName evidence="5">NADH dehydrogenase [ubiquinone] 1 beta subcomplex subunit 7</fullName>
    </recommendedName>
</protein>
<comment type="function">
    <text evidence="1">Accessory subunit of the mitochondrial membrane respiratory chain NADH dehydrogenase (Complex I), that is believed not to be involved in catalysis. Complex I functions in the transfer of electrons from NADH to the respiratory chain. The immediate electron acceptor for the enzyme is believed to be ubiquinone.</text>
</comment>
<comment type="subcellular location">
    <subcellularLocation>
        <location evidence="3">Mitochondrion inner membrane</location>
        <topology evidence="3">Peripheral membrane protein</topology>
    </subcellularLocation>
    <subcellularLocation>
        <location evidence="2">Mitochondrion intermembrane space</location>
    </subcellularLocation>
</comment>
<evidence type="ECO:0000256" key="12">
    <source>
        <dbReference type="ARBA" id="ARBA00023157"/>
    </source>
</evidence>
<evidence type="ECO:0000256" key="6">
    <source>
        <dbReference type="ARBA" id="ARBA00022448"/>
    </source>
</evidence>
<keyword evidence="7" id="KW-0679">Respiratory chain</keyword>
<reference evidence="13" key="1">
    <citation type="submission" date="2023-06" db="EMBL/GenBank/DDBJ databases">
        <authorList>
            <consortium name="Lawrence Berkeley National Laboratory"/>
            <person name="Ahrendt S."/>
            <person name="Sahu N."/>
            <person name="Indic B."/>
            <person name="Wong-Bajracharya J."/>
            <person name="Merenyi Z."/>
            <person name="Ke H.-M."/>
            <person name="Monk M."/>
            <person name="Kocsube S."/>
            <person name="Drula E."/>
            <person name="Lipzen A."/>
            <person name="Balint B."/>
            <person name="Henrissat B."/>
            <person name="Andreopoulos B."/>
            <person name="Martin F.M."/>
            <person name="Harder C.B."/>
            <person name="Rigling D."/>
            <person name="Ford K.L."/>
            <person name="Foster G.D."/>
            <person name="Pangilinan J."/>
            <person name="Papanicolaou A."/>
            <person name="Barry K."/>
            <person name="LaButti K."/>
            <person name="Viragh M."/>
            <person name="Koriabine M."/>
            <person name="Yan M."/>
            <person name="Riley R."/>
            <person name="Champramary S."/>
            <person name="Plett K.L."/>
            <person name="Tsai I.J."/>
            <person name="Slot J."/>
            <person name="Sipos G."/>
            <person name="Plett J."/>
            <person name="Nagy L.G."/>
            <person name="Grigoriev I.V."/>
        </authorList>
    </citation>
    <scope>NUCLEOTIDE SEQUENCE</scope>
    <source>
        <strain evidence="13">HWK02</strain>
    </source>
</reference>
<dbReference type="AlphaFoldDB" id="A0AA39UVI1"/>
<evidence type="ECO:0000256" key="4">
    <source>
        <dbReference type="ARBA" id="ARBA00008006"/>
    </source>
</evidence>
<keyword evidence="14" id="KW-1185">Reference proteome</keyword>
<dbReference type="Pfam" id="PF05676">
    <property type="entry name" value="NDUF_B7"/>
    <property type="match status" value="1"/>
</dbReference>
<dbReference type="GO" id="GO:0005758">
    <property type="term" value="C:mitochondrial intermembrane space"/>
    <property type="evidence" value="ECO:0007669"/>
    <property type="project" value="UniProtKB-SubCell"/>
</dbReference>
<evidence type="ECO:0000256" key="8">
    <source>
        <dbReference type="ARBA" id="ARBA00022792"/>
    </source>
</evidence>
<evidence type="ECO:0000256" key="1">
    <source>
        <dbReference type="ARBA" id="ARBA00003195"/>
    </source>
</evidence>
<dbReference type="PANTHER" id="PTHR20900:SF0">
    <property type="entry name" value="NADH DEHYDROGENASE [UBIQUINONE] 1 BETA SUBCOMPLEX SUBUNIT 7"/>
    <property type="match status" value="1"/>
</dbReference>
<accession>A0AA39UVI1</accession>
<keyword evidence="9" id="KW-0249">Electron transport</keyword>
<dbReference type="EMBL" id="JAUEPU010000020">
    <property type="protein sequence ID" value="KAK0494625.1"/>
    <property type="molecule type" value="Genomic_DNA"/>
</dbReference>
<keyword evidence="6" id="KW-0813">Transport</keyword>
<evidence type="ECO:0000313" key="13">
    <source>
        <dbReference type="EMBL" id="KAK0494625.1"/>
    </source>
</evidence>
<comment type="similarity">
    <text evidence="4">Belongs to the complex I NDUFB7 subunit family.</text>
</comment>
<evidence type="ECO:0000256" key="9">
    <source>
        <dbReference type="ARBA" id="ARBA00022982"/>
    </source>
</evidence>
<evidence type="ECO:0000313" key="14">
    <source>
        <dbReference type="Proteomes" id="UP001175228"/>
    </source>
</evidence>
<dbReference type="PANTHER" id="PTHR20900">
    <property type="entry name" value="NADH:UBIQUINONE OXIDOREDUCTASE B18-LIKE SUBUNIT"/>
    <property type="match status" value="1"/>
</dbReference>
<dbReference type="GO" id="GO:0005743">
    <property type="term" value="C:mitochondrial inner membrane"/>
    <property type="evidence" value="ECO:0007669"/>
    <property type="project" value="UniProtKB-SubCell"/>
</dbReference>
<dbReference type="InterPro" id="IPR008698">
    <property type="entry name" value="NDUB7"/>
</dbReference>
<sequence>MPSSTTASQSELKANGVPLHWRDSCSALLIPLNVCRTKNNFLPWECEHEKHAYEKCSYLLLTMISSYIRRMKELAKLQAQARAEE</sequence>
<evidence type="ECO:0000256" key="5">
    <source>
        <dbReference type="ARBA" id="ARBA00018677"/>
    </source>
</evidence>
<evidence type="ECO:0000256" key="11">
    <source>
        <dbReference type="ARBA" id="ARBA00023136"/>
    </source>
</evidence>
<name>A0AA39UVI1_9AGAR</name>
<evidence type="ECO:0000256" key="3">
    <source>
        <dbReference type="ARBA" id="ARBA00004637"/>
    </source>
</evidence>
<gene>
    <name evidence="13" type="ORF">EDD18DRAFT_1077347</name>
</gene>
<evidence type="ECO:0000256" key="2">
    <source>
        <dbReference type="ARBA" id="ARBA00004569"/>
    </source>
</evidence>
<evidence type="ECO:0000256" key="10">
    <source>
        <dbReference type="ARBA" id="ARBA00023128"/>
    </source>
</evidence>
<organism evidence="13 14">
    <name type="scientific">Armillaria luteobubalina</name>
    <dbReference type="NCBI Taxonomy" id="153913"/>
    <lineage>
        <taxon>Eukaryota</taxon>
        <taxon>Fungi</taxon>
        <taxon>Dikarya</taxon>
        <taxon>Basidiomycota</taxon>
        <taxon>Agaricomycotina</taxon>
        <taxon>Agaricomycetes</taxon>
        <taxon>Agaricomycetidae</taxon>
        <taxon>Agaricales</taxon>
        <taxon>Marasmiineae</taxon>
        <taxon>Physalacriaceae</taxon>
        <taxon>Armillaria</taxon>
    </lineage>
</organism>
<comment type="caution">
    <text evidence="13">The sequence shown here is derived from an EMBL/GenBank/DDBJ whole genome shotgun (WGS) entry which is preliminary data.</text>
</comment>
<keyword evidence="11" id="KW-0472">Membrane</keyword>
<keyword evidence="10" id="KW-0496">Mitochondrion</keyword>
<dbReference type="Proteomes" id="UP001175228">
    <property type="component" value="Unassembled WGS sequence"/>
</dbReference>
<keyword evidence="8" id="KW-0999">Mitochondrion inner membrane</keyword>
<proteinExistence type="inferred from homology"/>
<evidence type="ECO:0000256" key="7">
    <source>
        <dbReference type="ARBA" id="ARBA00022660"/>
    </source>
</evidence>
<keyword evidence="12" id="KW-1015">Disulfide bond</keyword>